<organism evidence="2 3">
    <name type="scientific">Sporomusa silvacetica DSM 10669</name>
    <dbReference type="NCBI Taxonomy" id="1123289"/>
    <lineage>
        <taxon>Bacteria</taxon>
        <taxon>Bacillati</taxon>
        <taxon>Bacillota</taxon>
        <taxon>Negativicutes</taxon>
        <taxon>Selenomonadales</taxon>
        <taxon>Sporomusaceae</taxon>
        <taxon>Sporomusa</taxon>
    </lineage>
</organism>
<protein>
    <recommendedName>
        <fullName evidence="1">Uroporphyrinogen decarboxylase (URO-D) domain-containing protein</fullName>
    </recommendedName>
</protein>
<keyword evidence="3" id="KW-1185">Reference proteome</keyword>
<dbReference type="SUPFAM" id="SSF51726">
    <property type="entry name" value="UROD/MetE-like"/>
    <property type="match status" value="1"/>
</dbReference>
<accession>A0ABZ3IEF2</accession>
<dbReference type="PANTHER" id="PTHR47099">
    <property type="entry name" value="METHYLCOBAMIDE:COM METHYLTRANSFERASE MTBA"/>
    <property type="match status" value="1"/>
</dbReference>
<sequence>MDYPVDFICKGEIPEEIPLSFVRSVGKNFYDAYTDRNTIAAVAKQKMAMHKDCMCKVPFCVTVEAEALGAIVTIPDDKIGPRFGGYKFTSIEQLKQIGKIDFRRGRISEVLHGVALLKKSGNTVVLNVEGPFTILGMLIDQMAIYKGLSKHGELIEQTLQVIEDNVVNYILAGIEKGAKIISYADPSGVLEIVGPRMYAQLSGNNSCSILRRIEKHLNGVIIHLCGRTSSSLAKTGFCRVKPVVVERGLTYGEMICWLLTENKIKMLGHNCLKSTPVSMQNPVVWQLELI</sequence>
<dbReference type="Proteomes" id="UP000216752">
    <property type="component" value="Chromosome"/>
</dbReference>
<dbReference type="EMBL" id="CP155573">
    <property type="protein sequence ID" value="XFO64057.1"/>
    <property type="molecule type" value="Genomic_DNA"/>
</dbReference>
<evidence type="ECO:0000313" key="3">
    <source>
        <dbReference type="Proteomes" id="UP000216752"/>
    </source>
</evidence>
<dbReference type="InterPro" id="IPR052024">
    <property type="entry name" value="Methanogen_methyltrans"/>
</dbReference>
<evidence type="ECO:0000259" key="1">
    <source>
        <dbReference type="Pfam" id="PF01208"/>
    </source>
</evidence>
<dbReference type="Pfam" id="PF01208">
    <property type="entry name" value="URO-D"/>
    <property type="match status" value="1"/>
</dbReference>
<dbReference type="RefSeq" id="WP_169717825.1">
    <property type="nucleotide sequence ID" value="NZ_CP155573.1"/>
</dbReference>
<proteinExistence type="predicted"/>
<name>A0ABZ3IEF2_9FIRM</name>
<gene>
    <name evidence="2" type="ORF">SPSIL_001470</name>
</gene>
<evidence type="ECO:0000313" key="2">
    <source>
        <dbReference type="EMBL" id="XFO64057.1"/>
    </source>
</evidence>
<dbReference type="PANTHER" id="PTHR47099:SF1">
    <property type="entry name" value="METHYLCOBAMIDE:COM METHYLTRANSFERASE MTBA"/>
    <property type="match status" value="1"/>
</dbReference>
<dbReference type="InterPro" id="IPR038071">
    <property type="entry name" value="UROD/MetE-like_sf"/>
</dbReference>
<reference evidence="2" key="1">
    <citation type="submission" date="2024-05" db="EMBL/GenBank/DDBJ databases">
        <title>Isolation and characterization of Sporomusa carbonis sp. nov., a carboxydotrophic hydrogenogen in the genus of Sporomusa isolated from a charcoal burning pile.</title>
        <authorList>
            <person name="Boeer T."/>
            <person name="Rosenbaum F."/>
            <person name="Eysell L."/>
            <person name="Mueller V."/>
            <person name="Daniel R."/>
            <person name="Poehlein A."/>
        </authorList>
    </citation>
    <scope>NUCLEOTIDE SEQUENCE [LARGE SCALE GENOMIC DNA]</scope>
    <source>
        <strain evidence="2">DSM 10669</strain>
    </source>
</reference>
<dbReference type="Gene3D" id="3.20.20.210">
    <property type="match status" value="1"/>
</dbReference>
<feature type="domain" description="Uroporphyrinogen decarboxylase (URO-D)" evidence="1">
    <location>
        <begin position="23"/>
        <end position="236"/>
    </location>
</feature>
<dbReference type="InterPro" id="IPR000257">
    <property type="entry name" value="Uroporphyrinogen_deCOase"/>
</dbReference>